<evidence type="ECO:0000256" key="4">
    <source>
        <dbReference type="ARBA" id="ARBA00023235"/>
    </source>
</evidence>
<dbReference type="SUPFAM" id="SSF50891">
    <property type="entry name" value="Cyclophilin-like"/>
    <property type="match status" value="1"/>
</dbReference>
<feature type="transmembrane region" description="Helical" evidence="5">
    <location>
        <begin position="43"/>
        <end position="63"/>
    </location>
</feature>
<protein>
    <recommendedName>
        <fullName evidence="2">peptidylprolyl isomerase</fullName>
        <ecNumber evidence="2">5.2.1.8</ecNumber>
    </recommendedName>
</protein>
<evidence type="ECO:0000313" key="7">
    <source>
        <dbReference type="EMBL" id="CTP82122.1"/>
    </source>
</evidence>
<dbReference type="GO" id="GO:0006457">
    <property type="term" value="P:protein folding"/>
    <property type="evidence" value="ECO:0007669"/>
    <property type="project" value="InterPro"/>
</dbReference>
<dbReference type="PROSITE" id="PS00170">
    <property type="entry name" value="CSA_PPIASE_1"/>
    <property type="match status" value="1"/>
</dbReference>
<evidence type="ECO:0000256" key="2">
    <source>
        <dbReference type="ARBA" id="ARBA00013194"/>
    </source>
</evidence>
<keyword evidence="5" id="KW-0472">Membrane</keyword>
<dbReference type="GO" id="GO:0016018">
    <property type="term" value="F:cyclosporin A binding"/>
    <property type="evidence" value="ECO:0007669"/>
    <property type="project" value="TreeGrafter"/>
</dbReference>
<keyword evidence="5" id="KW-0812">Transmembrane</keyword>
<sequence length="353" mass="39445">MHLITFSSSLVEHYFFDGLNSSSAAYFCRRSLHKFRMMKTDGYVFLFMHLVLCLLQTPTSIIWRAAVINLGSISHVMDHISLSRCHHICTNPSIRCGGVRLRSMQHTVIISAYLRIALCSTVDCIFGNNLLSGSPVYPFTDFFMTWQYRSLLLLCLLNVYATLKSDNEPKGPKVTDKVILTIKIGDEEAGIITIGLFGKTVPKTVKNFIQLSKKAEGEGYTGSKFHRIIKDFMVQAGDFINGDGTGSISIYGKKFADENFKLKHYGAGWVSMANAGPDSNGSQFFITLKKTPWLDGRHVVFGKVLSGMKVVRKMENTKTLKPSDKPVEDIIIIKAEHIIVDAPFSVHKTDAED</sequence>
<dbReference type="Pfam" id="PF00160">
    <property type="entry name" value="Pro_isomerase"/>
    <property type="match status" value="1"/>
</dbReference>
<organism evidence="7">
    <name type="scientific">Brugia malayi</name>
    <name type="common">Filarial nematode worm</name>
    <dbReference type="NCBI Taxonomy" id="6279"/>
    <lineage>
        <taxon>Eukaryota</taxon>
        <taxon>Metazoa</taxon>
        <taxon>Ecdysozoa</taxon>
        <taxon>Nematoda</taxon>
        <taxon>Chromadorea</taxon>
        <taxon>Rhabditida</taxon>
        <taxon>Spirurina</taxon>
        <taxon>Spiruromorpha</taxon>
        <taxon>Filarioidea</taxon>
        <taxon>Onchocercidae</taxon>
        <taxon>Brugia</taxon>
    </lineage>
</organism>
<evidence type="ECO:0000259" key="6">
    <source>
        <dbReference type="PROSITE" id="PS50072"/>
    </source>
</evidence>
<dbReference type="WormBase" id="Bm12948">
    <property type="protein sequence ID" value="BM44891"/>
    <property type="gene ID" value="WBGene00233209"/>
</dbReference>
<dbReference type="InterPro" id="IPR029000">
    <property type="entry name" value="Cyclophilin-like_dom_sf"/>
</dbReference>
<gene>
    <name evidence="7 8" type="ORF">Bm12948</name>
    <name evidence="7" type="ORF">BM_Bm12948</name>
</gene>
<evidence type="ECO:0000313" key="8">
    <source>
        <dbReference type="WormBase" id="Bm12948"/>
    </source>
</evidence>
<dbReference type="InterPro" id="IPR002130">
    <property type="entry name" value="Cyclophilin-type_PPIase_dom"/>
</dbReference>
<dbReference type="GO" id="GO:0003755">
    <property type="term" value="F:peptidyl-prolyl cis-trans isomerase activity"/>
    <property type="evidence" value="ECO:0007669"/>
    <property type="project" value="UniProtKB-KW"/>
</dbReference>
<dbReference type="InterPro" id="IPR020892">
    <property type="entry name" value="Cyclophilin-type_PPIase_CS"/>
</dbReference>
<dbReference type="GO" id="GO:0005737">
    <property type="term" value="C:cytoplasm"/>
    <property type="evidence" value="ECO:0007669"/>
    <property type="project" value="TreeGrafter"/>
</dbReference>
<proteinExistence type="predicted"/>
<dbReference type="FunFam" id="2.40.100.10:FF:000001">
    <property type="entry name" value="Peptidyl-prolyl cis-trans isomerase"/>
    <property type="match status" value="1"/>
</dbReference>
<accession>A0A0I9R3G6</accession>
<dbReference type="PANTHER" id="PTHR11071:SF561">
    <property type="entry name" value="PEPTIDYL-PROLYL CIS-TRANS ISOMERASE D-RELATED"/>
    <property type="match status" value="1"/>
</dbReference>
<feature type="domain" description="PPIase cyclophilin-type" evidence="6">
    <location>
        <begin position="179"/>
        <end position="337"/>
    </location>
</feature>
<dbReference type="EMBL" id="LN857024">
    <property type="protein sequence ID" value="CTP82122.1"/>
    <property type="molecule type" value="Genomic_DNA"/>
</dbReference>
<dbReference type="Gene3D" id="2.40.100.10">
    <property type="entry name" value="Cyclophilin-like"/>
    <property type="match status" value="1"/>
</dbReference>
<dbReference type="PROSITE" id="PS50072">
    <property type="entry name" value="CSA_PPIASE_2"/>
    <property type="match status" value="1"/>
</dbReference>
<name>A0A0I9R3G6_BRUMA</name>
<dbReference type="AlphaFoldDB" id="A0A0I9R3G6"/>
<keyword evidence="4" id="KW-0413">Isomerase</keyword>
<dbReference type="PANTHER" id="PTHR11071">
    <property type="entry name" value="PEPTIDYL-PROLYL CIS-TRANS ISOMERASE"/>
    <property type="match status" value="1"/>
</dbReference>
<dbReference type="PRINTS" id="PR00153">
    <property type="entry name" value="CSAPPISMRASE"/>
</dbReference>
<dbReference type="EC" id="5.2.1.8" evidence="2"/>
<comment type="catalytic activity">
    <reaction evidence="1">
        <text>[protein]-peptidylproline (omega=180) = [protein]-peptidylproline (omega=0)</text>
        <dbReference type="Rhea" id="RHEA:16237"/>
        <dbReference type="Rhea" id="RHEA-COMP:10747"/>
        <dbReference type="Rhea" id="RHEA-COMP:10748"/>
        <dbReference type="ChEBI" id="CHEBI:83833"/>
        <dbReference type="ChEBI" id="CHEBI:83834"/>
        <dbReference type="EC" id="5.2.1.8"/>
    </reaction>
</comment>
<evidence type="ECO:0000256" key="5">
    <source>
        <dbReference type="SAM" id="Phobius"/>
    </source>
</evidence>
<evidence type="ECO:0000256" key="3">
    <source>
        <dbReference type="ARBA" id="ARBA00023110"/>
    </source>
</evidence>
<reference evidence="7" key="2">
    <citation type="submission" date="2012-12" db="EMBL/GenBank/DDBJ databases">
        <authorList>
            <person name="Gao Y.W."/>
            <person name="Fan S.T."/>
            <person name="Sun H.T."/>
            <person name="Wang Z."/>
            <person name="Gao X.L."/>
            <person name="Li Y.G."/>
            <person name="Wang T.C."/>
            <person name="Zhang K."/>
            <person name="Xu W.W."/>
            <person name="Yu Z.J."/>
            <person name="Xia X.Z."/>
        </authorList>
    </citation>
    <scope>NUCLEOTIDE SEQUENCE</scope>
    <source>
        <strain evidence="7">FR3</strain>
    </source>
</reference>
<keyword evidence="5" id="KW-1133">Transmembrane helix</keyword>
<keyword evidence="3" id="KW-0697">Rotamase</keyword>
<evidence type="ECO:0000256" key="1">
    <source>
        <dbReference type="ARBA" id="ARBA00000971"/>
    </source>
</evidence>
<reference evidence="7" key="1">
    <citation type="journal article" date="2007" name="Science">
        <title>Draft genome of the filarial nematode parasite Brugia malayi.</title>
        <authorList>
            <person name="Ghedin E."/>
            <person name="Wang S."/>
            <person name="Spiro D."/>
            <person name="Caler E."/>
            <person name="Zhao Q."/>
            <person name="Crabtree J."/>
            <person name="Allen J.E."/>
            <person name="Delcher A.L."/>
            <person name="Guiliano D.B."/>
            <person name="Miranda-Saavedra D."/>
            <person name="Angiuoli S.V."/>
            <person name="Creasy T."/>
            <person name="Amedeo P."/>
            <person name="Haas B."/>
            <person name="El-Sayed N.M."/>
            <person name="Wortman J.R."/>
            <person name="Feldblyum T."/>
            <person name="Tallon L."/>
            <person name="Schatz M."/>
            <person name="Shumway M."/>
            <person name="Koo H."/>
            <person name="Salzberg S.L."/>
            <person name="Schobel S."/>
            <person name="Pertea M."/>
            <person name="Pop M."/>
            <person name="White O."/>
            <person name="Barton G.J."/>
            <person name="Carlow C.K."/>
            <person name="Crawford M.J."/>
            <person name="Daub J."/>
            <person name="Dimmic M.W."/>
            <person name="Estes C.F."/>
            <person name="Foster J.M."/>
            <person name="Ganatra M."/>
            <person name="Gregory W.F."/>
            <person name="Johnson N.M."/>
            <person name="Jin J."/>
            <person name="Komuniecki R."/>
            <person name="Korf I."/>
            <person name="Kumar S."/>
            <person name="Laney S."/>
            <person name="Li B.W."/>
            <person name="Li W."/>
            <person name="Lindblom T.H."/>
            <person name="Lustigman S."/>
            <person name="Ma D."/>
            <person name="Maina C.V."/>
            <person name="Martin D.M."/>
            <person name="McCarter J.P."/>
            <person name="McReynolds L."/>
            <person name="Mitreva M."/>
            <person name="Nutman T.B."/>
            <person name="Parkinson J."/>
            <person name="Peregrin-Alvarez J.M."/>
            <person name="Poole C."/>
            <person name="Ren Q."/>
            <person name="Saunders L."/>
            <person name="Sluder A.E."/>
            <person name="Smith K."/>
            <person name="Stanke M."/>
            <person name="Unnasch T.R."/>
            <person name="Ware J."/>
            <person name="Wei A.D."/>
            <person name="Weil G."/>
            <person name="Williams D.J."/>
            <person name="Zhang Y."/>
            <person name="Williams S.A."/>
            <person name="Fraser-Liggett C."/>
            <person name="Slatko B."/>
            <person name="Blaxter M.L."/>
            <person name="Scott A.L."/>
        </authorList>
    </citation>
    <scope>NUCLEOTIDE SEQUENCE</scope>
    <source>
        <strain evidence="7">FR3</strain>
    </source>
</reference>